<feature type="transmembrane region" description="Helical" evidence="1">
    <location>
        <begin position="12"/>
        <end position="36"/>
    </location>
</feature>
<name>Q6AMY0_DESPS</name>
<keyword evidence="1" id="KW-0472">Membrane</keyword>
<dbReference type="OrthoDB" id="6678638at2"/>
<organism evidence="2 3">
    <name type="scientific">Desulfotalea psychrophila (strain LSv54 / DSM 12343)</name>
    <dbReference type="NCBI Taxonomy" id="177439"/>
    <lineage>
        <taxon>Bacteria</taxon>
        <taxon>Pseudomonadati</taxon>
        <taxon>Thermodesulfobacteriota</taxon>
        <taxon>Desulfobulbia</taxon>
        <taxon>Desulfobulbales</taxon>
        <taxon>Desulfocapsaceae</taxon>
        <taxon>Desulfotalea</taxon>
    </lineage>
</organism>
<dbReference type="HOGENOM" id="CLU_723050_0_0_7"/>
<dbReference type="KEGG" id="dps:DP1565"/>
<dbReference type="Proteomes" id="UP000000602">
    <property type="component" value="Chromosome"/>
</dbReference>
<accession>Q6AMY0</accession>
<reference evidence="3" key="1">
    <citation type="journal article" date="2004" name="Environ. Microbiol.">
        <title>The genome of Desulfotalea psychrophila, a sulfate-reducing bacterium from permanently cold Arctic sediments.</title>
        <authorList>
            <person name="Rabus R."/>
            <person name="Ruepp A."/>
            <person name="Frickey T."/>
            <person name="Rattei T."/>
            <person name="Fartmann B."/>
            <person name="Stark M."/>
            <person name="Bauer M."/>
            <person name="Zibat A."/>
            <person name="Lombardot T."/>
            <person name="Becker I."/>
            <person name="Amann J."/>
            <person name="Gellner K."/>
            <person name="Teeling H."/>
            <person name="Leuschner W.D."/>
            <person name="Gloeckner F.-O."/>
            <person name="Lupas A.N."/>
            <person name="Amann R."/>
            <person name="Klenk H.-P."/>
        </authorList>
    </citation>
    <scope>NUCLEOTIDE SEQUENCE [LARGE SCALE GENOMIC DNA]</scope>
    <source>
        <strain evidence="3">DSM 12343 / LSv54</strain>
    </source>
</reference>
<feature type="transmembrane region" description="Helical" evidence="1">
    <location>
        <begin position="56"/>
        <end position="77"/>
    </location>
</feature>
<proteinExistence type="predicted"/>
<dbReference type="STRING" id="177439.DP1565"/>
<sequence>MKPTYTNDTKNHLPNFLTIIGIAGLLGLVVVPSTYFYHFQSGFSTAQADWSAFGDFVGGSLGPILSFFGLIAILLTLHFQAQQLKTSQTELALSREELTLTRKELAKSAVAQKCAADTAELQYQAIQKDNFEKTFFHLMSLYNDIVASLELISENKIVTRKKCFSEILRIMSFQIENRDCHRNHIIERYNTRYKEIESSLAHYHKTLYQILLFIETNAEGKNKKQYSNFIRSQLSTDEIHLLFFHGLSSYGSKKFKILIEKFEFFEHLPISSPNITCKMHLYKSIAYGQNEDCLAVRESFSQFYQSENPTQLKPEHQKILLGPIPSKLRKLIGAILICMRYEPIYSSEQIKKNSFYVRINNTPEETMTITVQGVVEQIICSG</sequence>
<keyword evidence="3" id="KW-1185">Reference proteome</keyword>
<protein>
    <recommendedName>
        <fullName evidence="4">Phage abortive infection protein</fullName>
    </recommendedName>
</protein>
<dbReference type="Pfam" id="PF16872">
    <property type="entry name" value="putAbiC"/>
    <property type="match status" value="1"/>
</dbReference>
<dbReference type="RefSeq" id="WP_011188806.1">
    <property type="nucleotide sequence ID" value="NC_006138.1"/>
</dbReference>
<keyword evidence="1" id="KW-0812">Transmembrane</keyword>
<evidence type="ECO:0000313" key="3">
    <source>
        <dbReference type="Proteomes" id="UP000000602"/>
    </source>
</evidence>
<dbReference type="eggNOG" id="ENOG50331HJ">
    <property type="taxonomic scope" value="Bacteria"/>
</dbReference>
<dbReference type="InterPro" id="IPR031709">
    <property type="entry name" value="PutAbiC"/>
</dbReference>
<evidence type="ECO:0000313" key="2">
    <source>
        <dbReference type="EMBL" id="CAG36294.1"/>
    </source>
</evidence>
<keyword evidence="1" id="KW-1133">Transmembrane helix</keyword>
<dbReference type="EMBL" id="CR522870">
    <property type="protein sequence ID" value="CAG36294.1"/>
    <property type="molecule type" value="Genomic_DNA"/>
</dbReference>
<gene>
    <name evidence="2" type="ordered locus">DP1565</name>
</gene>
<dbReference type="AlphaFoldDB" id="Q6AMY0"/>
<evidence type="ECO:0000256" key="1">
    <source>
        <dbReference type="SAM" id="Phobius"/>
    </source>
</evidence>
<evidence type="ECO:0008006" key="4">
    <source>
        <dbReference type="Google" id="ProtNLM"/>
    </source>
</evidence>